<dbReference type="InterPro" id="IPR052020">
    <property type="entry name" value="Cyclic_di-GMP/3'3'-cGAMP_PDE"/>
</dbReference>
<dbReference type="InterPro" id="IPR029016">
    <property type="entry name" value="GAF-like_dom_sf"/>
</dbReference>
<gene>
    <name evidence="5" type="ORF">ETQ85_01885</name>
</gene>
<evidence type="ECO:0000256" key="1">
    <source>
        <dbReference type="SAM" id="MobiDB-lite"/>
    </source>
</evidence>
<evidence type="ECO:0000259" key="3">
    <source>
        <dbReference type="PROSITE" id="PS50885"/>
    </source>
</evidence>
<dbReference type="OrthoDB" id="9774747at2"/>
<feature type="domain" description="HD-GYP" evidence="4">
    <location>
        <begin position="680"/>
        <end position="902"/>
    </location>
</feature>
<feature type="transmembrane region" description="Helical" evidence="2">
    <location>
        <begin position="307"/>
        <end position="325"/>
    </location>
</feature>
<evidence type="ECO:0000259" key="4">
    <source>
        <dbReference type="PROSITE" id="PS51832"/>
    </source>
</evidence>
<accession>A0A6C2D750</accession>
<dbReference type="PROSITE" id="PS50885">
    <property type="entry name" value="HAMP"/>
    <property type="match status" value="1"/>
</dbReference>
<dbReference type="PROSITE" id="PS51832">
    <property type="entry name" value="HD_GYP"/>
    <property type="match status" value="1"/>
</dbReference>
<dbReference type="Gene3D" id="3.30.450.40">
    <property type="match status" value="1"/>
</dbReference>
<dbReference type="Gene3D" id="1.10.3210.10">
    <property type="entry name" value="Hypothetical protein af1432"/>
    <property type="match status" value="2"/>
</dbReference>
<dbReference type="Pfam" id="PF13487">
    <property type="entry name" value="HD_5"/>
    <property type="match status" value="1"/>
</dbReference>
<dbReference type="SUPFAM" id="SSF55781">
    <property type="entry name" value="GAF domain-like"/>
    <property type="match status" value="1"/>
</dbReference>
<dbReference type="InterPro" id="IPR037522">
    <property type="entry name" value="HD_GYP_dom"/>
</dbReference>
<keyword evidence="6" id="KW-1185">Reference proteome</keyword>
<keyword evidence="2" id="KW-1133">Transmembrane helix</keyword>
<dbReference type="CDD" id="cd00077">
    <property type="entry name" value="HDc"/>
    <property type="match status" value="1"/>
</dbReference>
<dbReference type="EMBL" id="SDKK01000002">
    <property type="protein sequence ID" value="TYC61445.1"/>
    <property type="molecule type" value="Genomic_DNA"/>
</dbReference>
<dbReference type="GO" id="GO:0007165">
    <property type="term" value="P:signal transduction"/>
    <property type="evidence" value="ECO:0007669"/>
    <property type="project" value="InterPro"/>
</dbReference>
<dbReference type="InterPro" id="IPR003660">
    <property type="entry name" value="HAMP_dom"/>
</dbReference>
<feature type="region of interest" description="Disordered" evidence="1">
    <location>
        <begin position="715"/>
        <end position="741"/>
    </location>
</feature>
<name>A0A6C2D750_9RHOO</name>
<sequence length="904" mass="99100">MISMSMPMRLPLHIPVAVLFSLLILAVGATISVYHFGETRLLIEAANATLFRDRAEDVRRTLNSANRAVRRSFILLAASPLADASTRAQRFQFLPELTGLLDADPLIDSVMVGYGDGALFLAQRARSGAMAVWSVIDMDSTDDPVDACSGLEYLFDKDLRLIRASAWTGARIEPRLSDWYRLAAASERIEVTKAYDFQHGQGRGITFARRNGASVFGVNVSFARIGNLLAEQVLTPSTRISLVAQDNSTIAAPGMSLTTPHDPAADGRVWQVSIAPMPGFVDETWKLVVATPEDELFAEAYRLRQRSILFTVLAVILSFPLAWALSRLLTRPLHLLAQNAREVSALQFEPQADARSVILEVDQLAGAMSMMSGAIARFLEMGRDLGSARDVASVLEQVEAGAREVAHVPWSAVRVDGEWGEGMLAAHWLDAAGVELSAVARAAEELSGFVMQADGPLSLRLPASDGGMLQVLGIPLRTPEGEVLGTLVLADRPSARCGLARAEVIGFLAALAGTAAVALENQRLLKGRKALLKGVVRMVGEAIDAKSPHTGRHCRRVPEVALRLARAAHEAETVPFAAYRLDASGWEALEIASWLHDCGKLTTPEYVIDKATKLETLYNRIHEIRTRFEVLKRDAEIAYWQGLAQGGDEAHLRAARDELWRTLDDDFAFVAACNRGSEDMPAESQQRLERIARRRWLRTLDEGLGLSNAELARRGSAPARPLPADEPLLRDDPTDVIPRPPSDRLLAGNPWGFSMRAPANLYNGGELYNLRIRHGTLTEEERFKIKEHIIESIVMLSRLPFPSDLAAVPEMAGGHHETMDGRGYPRGLCGDDMSMTARVMAIADIFEALTASDRPYKDALTITDTLEIMRDMSRRRVIDADLFALFVAKELWRDEVVSAAPPAA</sequence>
<dbReference type="GO" id="GO:0016020">
    <property type="term" value="C:membrane"/>
    <property type="evidence" value="ECO:0007669"/>
    <property type="project" value="InterPro"/>
</dbReference>
<dbReference type="SUPFAM" id="SSF109604">
    <property type="entry name" value="HD-domain/PDEase-like"/>
    <property type="match status" value="2"/>
</dbReference>
<dbReference type="GO" id="GO:0008081">
    <property type="term" value="F:phosphoric diester hydrolase activity"/>
    <property type="evidence" value="ECO:0007669"/>
    <property type="project" value="UniProtKB-ARBA"/>
</dbReference>
<dbReference type="AlphaFoldDB" id="A0A6C2D750"/>
<dbReference type="InterPro" id="IPR003607">
    <property type="entry name" value="HD/PDEase_dom"/>
</dbReference>
<feature type="domain" description="HAMP" evidence="3">
    <location>
        <begin position="327"/>
        <end position="380"/>
    </location>
</feature>
<dbReference type="PANTHER" id="PTHR45228:SF5">
    <property type="entry name" value="CYCLIC DI-GMP PHOSPHODIESTERASE VC_1348-RELATED"/>
    <property type="match status" value="1"/>
</dbReference>
<dbReference type="PANTHER" id="PTHR45228">
    <property type="entry name" value="CYCLIC DI-GMP PHOSPHODIESTERASE TM_0186-RELATED"/>
    <property type="match status" value="1"/>
</dbReference>
<protein>
    <submittedName>
        <fullName evidence="5">HAMP domain-containing protein</fullName>
    </submittedName>
</protein>
<evidence type="ECO:0000313" key="6">
    <source>
        <dbReference type="Proteomes" id="UP000389128"/>
    </source>
</evidence>
<keyword evidence="2" id="KW-0472">Membrane</keyword>
<keyword evidence="2" id="KW-0812">Transmembrane</keyword>
<comment type="caution">
    <text evidence="5">The sequence shown here is derived from an EMBL/GenBank/DDBJ whole genome shotgun (WGS) entry which is preliminary data.</text>
</comment>
<proteinExistence type="predicted"/>
<evidence type="ECO:0000313" key="5">
    <source>
        <dbReference type="EMBL" id="TYC61445.1"/>
    </source>
</evidence>
<organism evidence="5 6">
    <name type="scientific">Zoogloea oleivorans</name>
    <dbReference type="NCBI Taxonomy" id="1552750"/>
    <lineage>
        <taxon>Bacteria</taxon>
        <taxon>Pseudomonadati</taxon>
        <taxon>Pseudomonadota</taxon>
        <taxon>Betaproteobacteria</taxon>
        <taxon>Rhodocyclales</taxon>
        <taxon>Zoogloeaceae</taxon>
        <taxon>Zoogloea</taxon>
    </lineage>
</organism>
<evidence type="ECO:0000256" key="2">
    <source>
        <dbReference type="SAM" id="Phobius"/>
    </source>
</evidence>
<dbReference type="Proteomes" id="UP000389128">
    <property type="component" value="Unassembled WGS sequence"/>
</dbReference>
<dbReference type="SMART" id="SM00471">
    <property type="entry name" value="HDc"/>
    <property type="match status" value="1"/>
</dbReference>
<reference evidence="5 6" key="1">
    <citation type="submission" date="2019-01" db="EMBL/GenBank/DDBJ databases">
        <title>Zoogloea oleivorans genome sequencing and assembly.</title>
        <authorList>
            <person name="Tancsics A."/>
            <person name="Farkas M."/>
            <person name="Kriszt B."/>
            <person name="Maroti G."/>
            <person name="Horvath B."/>
        </authorList>
    </citation>
    <scope>NUCLEOTIDE SEQUENCE [LARGE SCALE GENOMIC DNA]</scope>
    <source>
        <strain evidence="5 6">Buc</strain>
    </source>
</reference>
<dbReference type="Gene3D" id="6.10.340.10">
    <property type="match status" value="1"/>
</dbReference>